<sequence>MACEPMHAAFPQARPLRWRAPFDAVWSSTASSPMRCRDVWVPRLCGDGGLRAGSRDDMDVRDSTVDVFPHSATRRPFPGARRSLLILQHRPAPQSQSMNGYCNAAALPTKSSAVPQHAPGLPSSEAVATSIPPPANAKPSTHPPTATREGRHLDASCTSTPTRRFGQ</sequence>
<keyword evidence="3" id="KW-1185">Reference proteome</keyword>
<comment type="caution">
    <text evidence="2">The sequence shown here is derived from an EMBL/GenBank/DDBJ whole genome shotgun (WGS) entry which is preliminary data.</text>
</comment>
<organism evidence="2 3">
    <name type="scientific">Mycena chlorophos</name>
    <name type="common">Agaric fungus</name>
    <name type="synonym">Agaricus chlorophos</name>
    <dbReference type="NCBI Taxonomy" id="658473"/>
    <lineage>
        <taxon>Eukaryota</taxon>
        <taxon>Fungi</taxon>
        <taxon>Dikarya</taxon>
        <taxon>Basidiomycota</taxon>
        <taxon>Agaricomycotina</taxon>
        <taxon>Agaricomycetes</taxon>
        <taxon>Agaricomycetidae</taxon>
        <taxon>Agaricales</taxon>
        <taxon>Marasmiineae</taxon>
        <taxon>Mycenaceae</taxon>
        <taxon>Mycena</taxon>
    </lineage>
</organism>
<protein>
    <submittedName>
        <fullName evidence="2">F-box domain-containing protein</fullName>
    </submittedName>
</protein>
<name>A0A8H6TKW0_MYCCL</name>
<evidence type="ECO:0000313" key="3">
    <source>
        <dbReference type="Proteomes" id="UP000613580"/>
    </source>
</evidence>
<feature type="compositionally biased region" description="Polar residues" evidence="1">
    <location>
        <begin position="156"/>
        <end position="167"/>
    </location>
</feature>
<reference evidence="2" key="1">
    <citation type="submission" date="2020-05" db="EMBL/GenBank/DDBJ databases">
        <title>Mycena genomes resolve the evolution of fungal bioluminescence.</title>
        <authorList>
            <person name="Tsai I.J."/>
        </authorList>
    </citation>
    <scope>NUCLEOTIDE SEQUENCE</scope>
    <source>
        <strain evidence="2">110903Hualien_Pintung</strain>
    </source>
</reference>
<evidence type="ECO:0000256" key="1">
    <source>
        <dbReference type="SAM" id="MobiDB-lite"/>
    </source>
</evidence>
<feature type="region of interest" description="Disordered" evidence="1">
    <location>
        <begin position="112"/>
        <end position="167"/>
    </location>
</feature>
<proteinExistence type="predicted"/>
<dbReference type="EMBL" id="JACAZE010000002">
    <property type="protein sequence ID" value="KAF7320728.1"/>
    <property type="molecule type" value="Genomic_DNA"/>
</dbReference>
<evidence type="ECO:0000313" key="2">
    <source>
        <dbReference type="EMBL" id="KAF7320728.1"/>
    </source>
</evidence>
<dbReference type="AlphaFoldDB" id="A0A8H6TKW0"/>
<dbReference type="Proteomes" id="UP000613580">
    <property type="component" value="Unassembled WGS sequence"/>
</dbReference>
<accession>A0A8H6TKW0</accession>
<gene>
    <name evidence="2" type="ORF">HMN09_00158600</name>
</gene>